<dbReference type="InterPro" id="IPR019821">
    <property type="entry name" value="Kinesin_motor_CS"/>
</dbReference>
<keyword evidence="4" id="KW-0175">Coiled coil</keyword>
<dbReference type="OrthoDB" id="3176171at2759"/>
<dbReference type="Pfam" id="PF00225">
    <property type="entry name" value="Kinesin"/>
    <property type="match status" value="1"/>
</dbReference>
<dbReference type="GO" id="GO:0007018">
    <property type="term" value="P:microtubule-based movement"/>
    <property type="evidence" value="ECO:0007669"/>
    <property type="project" value="InterPro"/>
</dbReference>
<dbReference type="PROSITE" id="PS00411">
    <property type="entry name" value="KINESIN_MOTOR_1"/>
    <property type="match status" value="1"/>
</dbReference>
<protein>
    <recommendedName>
        <fullName evidence="7">Kinesin-like protein</fullName>
    </recommendedName>
</protein>
<dbReference type="RefSeq" id="XP_004039230.1">
    <property type="nucleotide sequence ID" value="XM_004039182.1"/>
</dbReference>
<evidence type="ECO:0000313" key="10">
    <source>
        <dbReference type="Proteomes" id="UP000008983"/>
    </source>
</evidence>
<dbReference type="Gene3D" id="3.40.850.10">
    <property type="entry name" value="Kinesin motor domain"/>
    <property type="match status" value="1"/>
</dbReference>
<feature type="binding site" evidence="6">
    <location>
        <begin position="94"/>
        <end position="101"/>
    </location>
    <ligand>
        <name>ATP</name>
        <dbReference type="ChEBI" id="CHEBI:30616"/>
    </ligand>
</feature>
<evidence type="ECO:0000256" key="1">
    <source>
        <dbReference type="ARBA" id="ARBA00022701"/>
    </source>
</evidence>
<dbReference type="PANTHER" id="PTHR47968:SF13">
    <property type="entry name" value="KINESIN-LIKE PROTEIN KIF19 ISOFORM X1"/>
    <property type="match status" value="1"/>
</dbReference>
<keyword evidence="5 6" id="KW-0505">Motor protein</keyword>
<keyword evidence="3 6" id="KW-0067">ATP-binding</keyword>
<evidence type="ECO:0000256" key="2">
    <source>
        <dbReference type="ARBA" id="ARBA00022741"/>
    </source>
</evidence>
<dbReference type="OMA" id="CYTIMIA"/>
<keyword evidence="2 6" id="KW-0547">Nucleotide-binding</keyword>
<dbReference type="GO" id="GO:0005874">
    <property type="term" value="C:microtubule"/>
    <property type="evidence" value="ECO:0007669"/>
    <property type="project" value="UniProtKB-KW"/>
</dbReference>
<dbReference type="PROSITE" id="PS50067">
    <property type="entry name" value="KINESIN_MOTOR_2"/>
    <property type="match status" value="1"/>
</dbReference>
<accession>G0QLH8</accession>
<evidence type="ECO:0000256" key="3">
    <source>
        <dbReference type="ARBA" id="ARBA00022840"/>
    </source>
</evidence>
<dbReference type="GO" id="GO:0003777">
    <property type="term" value="F:microtubule motor activity"/>
    <property type="evidence" value="ECO:0007669"/>
    <property type="project" value="InterPro"/>
</dbReference>
<gene>
    <name evidence="9" type="ORF">IMG5_030680</name>
</gene>
<dbReference type="SUPFAM" id="SSF52540">
    <property type="entry name" value="P-loop containing nucleoside triphosphate hydrolases"/>
    <property type="match status" value="1"/>
</dbReference>
<organism evidence="9 10">
    <name type="scientific">Ichthyophthirius multifiliis</name>
    <name type="common">White spot disease agent</name>
    <name type="synonym">Ich</name>
    <dbReference type="NCBI Taxonomy" id="5932"/>
    <lineage>
        <taxon>Eukaryota</taxon>
        <taxon>Sar</taxon>
        <taxon>Alveolata</taxon>
        <taxon>Ciliophora</taxon>
        <taxon>Intramacronucleata</taxon>
        <taxon>Oligohymenophorea</taxon>
        <taxon>Hymenostomatida</taxon>
        <taxon>Ophryoglenina</taxon>
        <taxon>Ichthyophthirius</taxon>
    </lineage>
</organism>
<dbReference type="PRINTS" id="PR00380">
    <property type="entry name" value="KINESINHEAVY"/>
</dbReference>
<dbReference type="Proteomes" id="UP000008983">
    <property type="component" value="Unassembled WGS sequence"/>
</dbReference>
<dbReference type="EMBL" id="GL983260">
    <property type="protein sequence ID" value="EGR33926.1"/>
    <property type="molecule type" value="Genomic_DNA"/>
</dbReference>
<name>G0QLH8_ICHMU</name>
<dbReference type="GeneID" id="14910113"/>
<dbReference type="PANTHER" id="PTHR47968">
    <property type="entry name" value="CENTROMERE PROTEIN E"/>
    <property type="match status" value="1"/>
</dbReference>
<reference evidence="9 10" key="1">
    <citation type="submission" date="2011-07" db="EMBL/GenBank/DDBJ databases">
        <authorList>
            <person name="Coyne R."/>
            <person name="Brami D."/>
            <person name="Johnson J."/>
            <person name="Hostetler J."/>
            <person name="Hannick L."/>
            <person name="Clark T."/>
            <person name="Cassidy-Hanley D."/>
            <person name="Inman J."/>
        </authorList>
    </citation>
    <scope>NUCLEOTIDE SEQUENCE [LARGE SCALE GENOMIC DNA]</scope>
    <source>
        <strain evidence="9 10">G5</strain>
    </source>
</reference>
<dbReference type="GO" id="GO:0008017">
    <property type="term" value="F:microtubule binding"/>
    <property type="evidence" value="ECO:0007669"/>
    <property type="project" value="InterPro"/>
</dbReference>
<dbReference type="SMART" id="SM00129">
    <property type="entry name" value="KISc"/>
    <property type="match status" value="1"/>
</dbReference>
<evidence type="ECO:0000259" key="8">
    <source>
        <dbReference type="PROSITE" id="PS50067"/>
    </source>
</evidence>
<keyword evidence="10" id="KW-1185">Reference proteome</keyword>
<evidence type="ECO:0000256" key="7">
    <source>
        <dbReference type="RuleBase" id="RU000394"/>
    </source>
</evidence>
<dbReference type="InterPro" id="IPR001752">
    <property type="entry name" value="Kinesin_motor_dom"/>
</dbReference>
<evidence type="ECO:0000256" key="6">
    <source>
        <dbReference type="PROSITE-ProRule" id="PRU00283"/>
    </source>
</evidence>
<evidence type="ECO:0000256" key="5">
    <source>
        <dbReference type="ARBA" id="ARBA00023175"/>
    </source>
</evidence>
<dbReference type="InterPro" id="IPR027417">
    <property type="entry name" value="P-loop_NTPase"/>
</dbReference>
<evidence type="ECO:0000256" key="4">
    <source>
        <dbReference type="ARBA" id="ARBA00023054"/>
    </source>
</evidence>
<dbReference type="STRING" id="857967.G0QLH8"/>
<dbReference type="GO" id="GO:0005524">
    <property type="term" value="F:ATP binding"/>
    <property type="evidence" value="ECO:0007669"/>
    <property type="project" value="UniProtKB-UniRule"/>
</dbReference>
<dbReference type="eggNOG" id="KOG0242">
    <property type="taxonomic scope" value="Eukaryota"/>
</dbReference>
<dbReference type="InParanoid" id="G0QLH8"/>
<dbReference type="InterPro" id="IPR036961">
    <property type="entry name" value="Kinesin_motor_dom_sf"/>
</dbReference>
<sequence>MVAVRARPLNQREQEYNEYEIIRILDQRLVVLIDPGYEFNQNDVLRKNRNKETQYAFDFAFCKNEGQVEVFQKTSYFLLDGVLEGFNATVFAYGATGAGKTYTMVGYGDNIGIMSRTMNQLFNLIEKNSQNNEYKIMVSYLEIYNETIKDLLNSENKNLDLREDPNQGVIIAGITNVQCKNTQNIMALLKIGNKNRSQDSTNANEFSSRSHAILQVEVQIKEKGQAIQQQVKFSKLSMVDLAGSERAANTQNKGIRMIEGAKINQSLLCLGNCIQALSEIQEKGKQNQFVPYRGRFFRWQLQNCNDCQYITQCTQL</sequence>
<comment type="similarity">
    <text evidence="6 7">Belongs to the TRAFAC class myosin-kinesin ATPase superfamily. Kinesin family.</text>
</comment>
<dbReference type="AlphaFoldDB" id="G0QLH8"/>
<keyword evidence="1 7" id="KW-0493">Microtubule</keyword>
<feature type="domain" description="Kinesin motor" evidence="8">
    <location>
        <begin position="1"/>
        <end position="316"/>
    </location>
</feature>
<proteinExistence type="inferred from homology"/>
<evidence type="ECO:0000313" key="9">
    <source>
        <dbReference type="EMBL" id="EGR33926.1"/>
    </source>
</evidence>
<dbReference type="InterPro" id="IPR027640">
    <property type="entry name" value="Kinesin-like_fam"/>
</dbReference>